<name>A0A0G1UV41_9BACT</name>
<evidence type="ECO:0000259" key="1">
    <source>
        <dbReference type="Pfam" id="PF00456"/>
    </source>
</evidence>
<proteinExistence type="predicted"/>
<dbReference type="InterPro" id="IPR029061">
    <property type="entry name" value="THDP-binding"/>
</dbReference>
<feature type="domain" description="Transketolase N-terminal" evidence="1">
    <location>
        <begin position="4"/>
        <end position="239"/>
    </location>
</feature>
<dbReference type="Gene3D" id="3.40.50.970">
    <property type="match status" value="1"/>
</dbReference>
<dbReference type="PANTHER" id="PTHR47514:SF2">
    <property type="entry name" value="TRANSKETOLASE"/>
    <property type="match status" value="1"/>
</dbReference>
<comment type="caution">
    <text evidence="2">The sequence shown here is derived from an EMBL/GenBank/DDBJ whole genome shotgun (WGS) entry which is preliminary data.</text>
</comment>
<protein>
    <recommendedName>
        <fullName evidence="1">Transketolase N-terminal domain-containing protein</fullName>
    </recommendedName>
</protein>
<dbReference type="SUPFAM" id="SSF52518">
    <property type="entry name" value="Thiamin diphosphate-binding fold (THDP-binding)"/>
    <property type="match status" value="1"/>
</dbReference>
<dbReference type="CDD" id="cd02012">
    <property type="entry name" value="TPP_TK"/>
    <property type="match status" value="1"/>
</dbReference>
<dbReference type="AlphaFoldDB" id="A0A0G1UV41"/>
<dbReference type="PATRIC" id="fig|1618666.3.peg.636"/>
<evidence type="ECO:0000313" key="2">
    <source>
        <dbReference type="EMBL" id="KKU98047.1"/>
    </source>
</evidence>
<dbReference type="InterPro" id="IPR005474">
    <property type="entry name" value="Transketolase_N"/>
</dbReference>
<dbReference type="EMBL" id="LCPO01000035">
    <property type="protein sequence ID" value="KKU98047.1"/>
    <property type="molecule type" value="Genomic_DNA"/>
</dbReference>
<accession>A0A0G1UV41</accession>
<evidence type="ECO:0000313" key="3">
    <source>
        <dbReference type="Proteomes" id="UP000034600"/>
    </source>
</evidence>
<organism evidence="2 3">
    <name type="scientific">Candidatus Jorgensenbacteria bacterium GW2011_GWC1_48_8</name>
    <dbReference type="NCBI Taxonomy" id="1618666"/>
    <lineage>
        <taxon>Bacteria</taxon>
        <taxon>Candidatus Joergenseniibacteriota</taxon>
    </lineage>
</organism>
<gene>
    <name evidence="2" type="ORF">UY32_C0035G0004</name>
</gene>
<reference evidence="2 3" key="1">
    <citation type="journal article" date="2015" name="Nature">
        <title>rRNA introns, odd ribosomes, and small enigmatic genomes across a large radiation of phyla.</title>
        <authorList>
            <person name="Brown C.T."/>
            <person name="Hug L.A."/>
            <person name="Thomas B.C."/>
            <person name="Sharon I."/>
            <person name="Castelle C.J."/>
            <person name="Singh A."/>
            <person name="Wilkins M.J."/>
            <person name="Williams K.H."/>
            <person name="Banfield J.F."/>
        </authorList>
    </citation>
    <scope>NUCLEOTIDE SEQUENCE [LARGE SCALE GENOMIC DNA]</scope>
</reference>
<sequence length="254" mass="28279">MCHRGKSAHLGTNLSAADIVTILYKKILRVKPKSPNWPDRDRFIVSKGHGAAIIYAALAHKGFFPKGWLKTYYKNNGKLAGHVTKLDVPGVEFSTGALGHGLPIACGVALAGKRDKKKYRVFALLSDGELDEGSNWEAILFAPQHKLDNLTAIVDYNKIQSLDFVKKTLNLEPLKAKLKAFNWEVREIDGHNHNQILKTLKSVPFKKGKPSFIIAHTIKGKGVSFMENTVKWHYANTDEVLLAQALKELSSKKK</sequence>
<dbReference type="Proteomes" id="UP000034600">
    <property type="component" value="Unassembled WGS sequence"/>
</dbReference>
<dbReference type="Pfam" id="PF00456">
    <property type="entry name" value="Transketolase_N"/>
    <property type="match status" value="1"/>
</dbReference>
<dbReference type="PANTHER" id="PTHR47514">
    <property type="entry name" value="TRANSKETOLASE N-TERMINAL SECTION-RELATED"/>
    <property type="match status" value="1"/>
</dbReference>